<evidence type="ECO:0000313" key="3">
    <source>
        <dbReference type="EMBL" id="OEL10084.1"/>
    </source>
</evidence>
<protein>
    <submittedName>
        <fullName evidence="3">Uncharacterized protein</fullName>
    </submittedName>
</protein>
<keyword evidence="2" id="KW-1133">Transmembrane helix</keyword>
<dbReference type="OrthoDB" id="704603at2"/>
<accession>A0A1E5UAX9</accession>
<dbReference type="Proteomes" id="UP000095601">
    <property type="component" value="Unassembled WGS sequence"/>
</dbReference>
<dbReference type="AlphaFoldDB" id="A0A1E5UAX9"/>
<proteinExistence type="predicted"/>
<sequence length="212" mass="24299">MNPNIDKEYQNIFQELKEEKMDWNFEDFLKKTEEKPEETKVIPLQKKSGGGSQKWYWMAASLVTLFGMMMFFNPDITEPTLKPIASNESNPSEKPAQTNIIKPTKNQDINNNSNTIKVAENNVKPTKKINHELRNEHQNIASQPSKAVEKSTEILENPAEEYSADYVIVNGKKIYNEEEAIDITKEAFQLFASNVTKTINQAEPIKNLSINF</sequence>
<keyword evidence="2" id="KW-0472">Membrane</keyword>
<dbReference type="STRING" id="237258.SAMN04489756_10345"/>
<name>A0A1E5UAX9_9FLAO</name>
<gene>
    <name evidence="3" type="ORF">BHF72_0778</name>
</gene>
<feature type="region of interest" description="Disordered" evidence="1">
    <location>
        <begin position="82"/>
        <end position="108"/>
    </location>
</feature>
<evidence type="ECO:0000313" key="4">
    <source>
        <dbReference type="Proteomes" id="UP000095601"/>
    </source>
</evidence>
<dbReference type="RefSeq" id="WP_069800580.1">
    <property type="nucleotide sequence ID" value="NZ_CP034157.1"/>
</dbReference>
<evidence type="ECO:0000256" key="2">
    <source>
        <dbReference type="SAM" id="Phobius"/>
    </source>
</evidence>
<keyword evidence="2" id="KW-0812">Transmembrane</keyword>
<evidence type="ECO:0000256" key="1">
    <source>
        <dbReference type="SAM" id="MobiDB-lite"/>
    </source>
</evidence>
<dbReference type="EMBL" id="MKGI01000079">
    <property type="protein sequence ID" value="OEL10084.1"/>
    <property type="molecule type" value="Genomic_DNA"/>
</dbReference>
<comment type="caution">
    <text evidence="3">The sequence shown here is derived from an EMBL/GenBank/DDBJ whole genome shotgun (WGS) entry which is preliminary data.</text>
</comment>
<feature type="transmembrane region" description="Helical" evidence="2">
    <location>
        <begin position="55"/>
        <end position="72"/>
    </location>
</feature>
<feature type="compositionally biased region" description="Polar residues" evidence="1">
    <location>
        <begin position="86"/>
        <end position="108"/>
    </location>
</feature>
<dbReference type="KEGG" id="cnr:EB819_09660"/>
<organism evidence="3 4">
    <name type="scientific">Cloacibacterium normanense</name>
    <dbReference type="NCBI Taxonomy" id="237258"/>
    <lineage>
        <taxon>Bacteria</taxon>
        <taxon>Pseudomonadati</taxon>
        <taxon>Bacteroidota</taxon>
        <taxon>Flavobacteriia</taxon>
        <taxon>Flavobacteriales</taxon>
        <taxon>Weeksellaceae</taxon>
    </lineage>
</organism>
<reference evidence="3 4" key="1">
    <citation type="submission" date="2016-09" db="EMBL/GenBank/DDBJ databases">
        <authorList>
            <person name="Capua I."/>
            <person name="De Benedictis P."/>
            <person name="Joannis T."/>
            <person name="Lombin L.H."/>
            <person name="Cattoli G."/>
        </authorList>
    </citation>
    <scope>NUCLEOTIDE SEQUENCE [LARGE SCALE GENOMIC DNA]</scope>
    <source>
        <strain evidence="3 4">NRS-1</strain>
    </source>
</reference>
<keyword evidence="4" id="KW-1185">Reference proteome</keyword>